<dbReference type="Gene3D" id="3.90.226.10">
    <property type="entry name" value="2-enoyl-CoA Hydratase, Chain A, domain 1"/>
    <property type="match status" value="1"/>
</dbReference>
<dbReference type="PANTHER" id="PTHR43684:SF1">
    <property type="entry name" value="ENOYL-COA DELTA ISOMERASE 2"/>
    <property type="match status" value="1"/>
</dbReference>
<gene>
    <name evidence="4" type="ORF">A9Y76_23005</name>
    <name evidence="5" type="ORF">HGR00_22225</name>
</gene>
<keyword evidence="6" id="KW-1185">Reference proteome</keyword>
<reference evidence="4" key="1">
    <citation type="submission" date="2016-06" db="EMBL/GenBank/DDBJ databases">
        <authorList>
            <person name="Kjaerup R.B."/>
            <person name="Dalgaard T.S."/>
            <person name="Juul-Madsen H.R."/>
        </authorList>
    </citation>
    <scope>NUCLEOTIDE SEQUENCE [LARGE SCALE GENOMIC DNA]</scope>
    <source>
        <strain evidence="4">ATCC 49129</strain>
    </source>
</reference>
<dbReference type="Proteomes" id="UP000078572">
    <property type="component" value="Chromosome 2"/>
</dbReference>
<dbReference type="PANTHER" id="PTHR43684">
    <property type="match status" value="1"/>
</dbReference>
<dbReference type="EMBL" id="JABBZM010000023">
    <property type="protein sequence ID" value="NMV40633.1"/>
    <property type="molecule type" value="Genomic_DNA"/>
</dbReference>
<dbReference type="EMBL" id="CP016023">
    <property type="protein sequence ID" value="ANJ75371.1"/>
    <property type="molecule type" value="Genomic_DNA"/>
</dbReference>
<dbReference type="OrthoDB" id="9797151at2"/>
<dbReference type="GO" id="GO:0004165">
    <property type="term" value="F:delta(3)-delta(2)-enoyl-CoA isomerase activity"/>
    <property type="evidence" value="ECO:0007669"/>
    <property type="project" value="UniProtKB-ARBA"/>
</dbReference>
<evidence type="ECO:0000313" key="7">
    <source>
        <dbReference type="Proteomes" id="UP000575469"/>
    </source>
</evidence>
<dbReference type="Pfam" id="PF00378">
    <property type="entry name" value="ECH_1"/>
    <property type="match status" value="1"/>
</dbReference>
<evidence type="ECO:0000313" key="6">
    <source>
        <dbReference type="Proteomes" id="UP000078572"/>
    </source>
</evidence>
<comment type="subcellular location">
    <subcellularLocation>
        <location evidence="1">Peroxisome</location>
    </subcellularLocation>
</comment>
<evidence type="ECO:0000256" key="1">
    <source>
        <dbReference type="ARBA" id="ARBA00004275"/>
    </source>
</evidence>
<accession>A0A192A540</accession>
<dbReference type="InterPro" id="IPR029045">
    <property type="entry name" value="ClpP/crotonase-like_dom_sf"/>
</dbReference>
<dbReference type="SUPFAM" id="SSF52096">
    <property type="entry name" value="ClpP/crotonase"/>
    <property type="match status" value="1"/>
</dbReference>
<name>A0A192A540_9RALS</name>
<keyword evidence="2" id="KW-0576">Peroxisome</keyword>
<evidence type="ECO:0000256" key="3">
    <source>
        <dbReference type="ARBA" id="ARBA00023235"/>
    </source>
</evidence>
<evidence type="ECO:0000313" key="4">
    <source>
        <dbReference type="EMBL" id="ANJ75371.1"/>
    </source>
</evidence>
<dbReference type="CDD" id="cd06558">
    <property type="entry name" value="crotonase-like"/>
    <property type="match status" value="1"/>
</dbReference>
<evidence type="ECO:0000313" key="5">
    <source>
        <dbReference type="EMBL" id="NMV40633.1"/>
    </source>
</evidence>
<protein>
    <submittedName>
        <fullName evidence="4">Enoyl-CoA hydratase</fullName>
    </submittedName>
</protein>
<dbReference type="Proteomes" id="UP000575469">
    <property type="component" value="Unassembled WGS sequence"/>
</dbReference>
<proteinExistence type="predicted"/>
<dbReference type="STRING" id="190721.ACS15_5016"/>
<reference evidence="5 7" key="3">
    <citation type="submission" date="2020-04" db="EMBL/GenBank/DDBJ databases">
        <title>Ralstonia insidiosa genome sequencing and assembly.</title>
        <authorList>
            <person name="Martins R.C.R."/>
            <person name="Perdigao-Neto L.V."/>
            <person name="Levin A.S.S."/>
            <person name="Costa S.F."/>
        </authorList>
    </citation>
    <scope>NUCLEOTIDE SEQUENCE [LARGE SCALE GENOMIC DNA]</scope>
    <source>
        <strain evidence="5 7">5047</strain>
    </source>
</reference>
<reference evidence="6" key="2">
    <citation type="submission" date="2016-06" db="EMBL/GenBank/DDBJ databases">
        <authorList>
            <person name="Xu Y."/>
            <person name="Nagy A."/>
            <person name="Yan X."/>
            <person name="Kim S.W."/>
            <person name="Haley B."/>
            <person name="Liu N.T."/>
            <person name="Nou X."/>
        </authorList>
    </citation>
    <scope>NUCLEOTIDE SEQUENCE [LARGE SCALE GENOMIC DNA]</scope>
    <source>
        <strain evidence="6">ATCC 49129</strain>
    </source>
</reference>
<evidence type="ECO:0000256" key="2">
    <source>
        <dbReference type="ARBA" id="ARBA00023140"/>
    </source>
</evidence>
<dbReference type="AlphaFoldDB" id="A0A192A540"/>
<sequence>MSEPIQSHIQSHIADGVLTLTLARADKKNAITDAMYGALADALDAAERDNTVRVVLLRAEGDMFSAGNDIGEFASVAMTGGKSDGERNVIRFLHALARATRPLVAAVQGRAVGIGTTMLLHCDFVLLADNAQLSTPFVNLALVPEAASSLLMPARLGHVRAFEMFALGDAVSAQSALAWGLANRVVPLDKLGDEAQAIAQRLARQPLGALTETKRLMRDAELLKQQMDVESASFARRLQSPEAHEAFRAFVDRRPPNFNAVAH</sequence>
<dbReference type="InterPro" id="IPR051053">
    <property type="entry name" value="ECH/Chromodomain_protein"/>
</dbReference>
<dbReference type="InterPro" id="IPR001753">
    <property type="entry name" value="Enoyl-CoA_hydra/iso"/>
</dbReference>
<keyword evidence="3" id="KW-0413">Isomerase</keyword>
<organism evidence="4 6">
    <name type="scientific">Ralstonia insidiosa</name>
    <dbReference type="NCBI Taxonomy" id="190721"/>
    <lineage>
        <taxon>Bacteria</taxon>
        <taxon>Pseudomonadati</taxon>
        <taxon>Pseudomonadota</taxon>
        <taxon>Betaproteobacteria</taxon>
        <taxon>Burkholderiales</taxon>
        <taxon>Burkholderiaceae</taxon>
        <taxon>Ralstonia</taxon>
    </lineage>
</organism>